<reference evidence="1 2" key="1">
    <citation type="submission" date="2019-10" db="EMBL/GenBank/DDBJ databases">
        <authorList>
            <person name="Palmer J.M."/>
        </authorList>
    </citation>
    <scope>NUCLEOTIDE SEQUENCE [LARGE SCALE GENOMIC DNA]</scope>
    <source>
        <strain evidence="1 2">TWF694</strain>
    </source>
</reference>
<keyword evidence="2" id="KW-1185">Reference proteome</keyword>
<organism evidence="1 2">
    <name type="scientific">Orbilia ellipsospora</name>
    <dbReference type="NCBI Taxonomy" id="2528407"/>
    <lineage>
        <taxon>Eukaryota</taxon>
        <taxon>Fungi</taxon>
        <taxon>Dikarya</taxon>
        <taxon>Ascomycota</taxon>
        <taxon>Pezizomycotina</taxon>
        <taxon>Orbiliomycetes</taxon>
        <taxon>Orbiliales</taxon>
        <taxon>Orbiliaceae</taxon>
        <taxon>Orbilia</taxon>
    </lineage>
</organism>
<evidence type="ECO:0000313" key="2">
    <source>
        <dbReference type="Proteomes" id="UP001365542"/>
    </source>
</evidence>
<dbReference type="Proteomes" id="UP001365542">
    <property type="component" value="Unassembled WGS sequence"/>
</dbReference>
<proteinExistence type="predicted"/>
<accession>A0AAV9XLG7</accession>
<dbReference type="AlphaFoldDB" id="A0AAV9XLG7"/>
<sequence>MSSEENTTIIDQQLQEHVTFLKEALGNGERMKKEICDVAWSLWKRNLLRCKTTQSLHECKAIAKECRKPTSIISDLQARLEDEIFLLEVHIYEITQEKSDFQGCPGSLDAKHRSWLMPQFLSLYSLGWLRQKSYPPSFLDRSTRTLWLSILATLRDGLY</sequence>
<name>A0AAV9XLG7_9PEZI</name>
<comment type="caution">
    <text evidence="1">The sequence shown here is derived from an EMBL/GenBank/DDBJ whole genome shotgun (WGS) entry which is preliminary data.</text>
</comment>
<protein>
    <submittedName>
        <fullName evidence="1">Uncharacterized protein</fullName>
    </submittedName>
</protein>
<gene>
    <name evidence="1" type="ORF">TWF694_006868</name>
</gene>
<evidence type="ECO:0000313" key="1">
    <source>
        <dbReference type="EMBL" id="KAK6542930.1"/>
    </source>
</evidence>
<dbReference type="EMBL" id="JAVHJO010000002">
    <property type="protein sequence ID" value="KAK6542930.1"/>
    <property type="molecule type" value="Genomic_DNA"/>
</dbReference>